<evidence type="ECO:0000256" key="3">
    <source>
        <dbReference type="ARBA" id="ARBA00022475"/>
    </source>
</evidence>
<evidence type="ECO:0000256" key="1">
    <source>
        <dbReference type="ARBA" id="ARBA00004651"/>
    </source>
</evidence>
<evidence type="ECO:0000256" key="6">
    <source>
        <dbReference type="ARBA" id="ARBA00023136"/>
    </source>
</evidence>
<feature type="transmembrane region" description="Helical" evidence="8">
    <location>
        <begin position="341"/>
        <end position="362"/>
    </location>
</feature>
<evidence type="ECO:0000256" key="8">
    <source>
        <dbReference type="SAM" id="Phobius"/>
    </source>
</evidence>
<evidence type="ECO:0000256" key="7">
    <source>
        <dbReference type="SAM" id="MobiDB-lite"/>
    </source>
</evidence>
<feature type="transmembrane region" description="Helical" evidence="8">
    <location>
        <begin position="383"/>
        <end position="408"/>
    </location>
</feature>
<dbReference type="PANTHER" id="PTHR30250">
    <property type="entry name" value="PST FAMILY PREDICTED COLANIC ACID TRANSPORTER"/>
    <property type="match status" value="1"/>
</dbReference>
<gene>
    <name evidence="9" type="ORF">H6G72_10095</name>
</gene>
<feature type="transmembrane region" description="Helical" evidence="8">
    <location>
        <begin position="310"/>
        <end position="335"/>
    </location>
</feature>
<dbReference type="PANTHER" id="PTHR30250:SF10">
    <property type="entry name" value="LIPOPOLYSACCHARIDE BIOSYNTHESIS PROTEIN WZXC"/>
    <property type="match status" value="1"/>
</dbReference>
<name>A0ABR8EC38_9CYAN</name>
<comment type="caution">
    <text evidence="9">The sequence shown here is derived from an EMBL/GenBank/DDBJ whole genome shotgun (WGS) entry which is preliminary data.</text>
</comment>
<organism evidence="9 10">
    <name type="scientific">Planktothricoides raciborskii FACHB-1370</name>
    <dbReference type="NCBI Taxonomy" id="2949576"/>
    <lineage>
        <taxon>Bacteria</taxon>
        <taxon>Bacillati</taxon>
        <taxon>Cyanobacteriota</taxon>
        <taxon>Cyanophyceae</taxon>
        <taxon>Oscillatoriophycideae</taxon>
        <taxon>Oscillatoriales</taxon>
        <taxon>Oscillatoriaceae</taxon>
        <taxon>Planktothricoides</taxon>
    </lineage>
</organism>
<feature type="transmembrane region" description="Helical" evidence="8">
    <location>
        <begin position="433"/>
        <end position="453"/>
    </location>
</feature>
<feature type="transmembrane region" description="Helical" evidence="8">
    <location>
        <begin position="226"/>
        <end position="245"/>
    </location>
</feature>
<keyword evidence="5 8" id="KW-1133">Transmembrane helix</keyword>
<protein>
    <submittedName>
        <fullName evidence="9">Oligosaccharide flippase family protein</fullName>
    </submittedName>
</protein>
<feature type="compositionally biased region" description="Polar residues" evidence="7">
    <location>
        <begin position="1"/>
        <end position="19"/>
    </location>
</feature>
<comment type="similarity">
    <text evidence="2">Belongs to the polysaccharide synthase family.</text>
</comment>
<dbReference type="Proteomes" id="UP000641954">
    <property type="component" value="Unassembled WGS sequence"/>
</dbReference>
<feature type="transmembrane region" description="Helical" evidence="8">
    <location>
        <begin position="95"/>
        <end position="118"/>
    </location>
</feature>
<dbReference type="EMBL" id="JACJSK010000011">
    <property type="protein sequence ID" value="MBD2544191.1"/>
    <property type="molecule type" value="Genomic_DNA"/>
</dbReference>
<evidence type="ECO:0000256" key="4">
    <source>
        <dbReference type="ARBA" id="ARBA00022692"/>
    </source>
</evidence>
<keyword evidence="4 8" id="KW-0812">Transmembrane</keyword>
<keyword evidence="3" id="KW-1003">Cell membrane</keyword>
<evidence type="ECO:0000313" key="9">
    <source>
        <dbReference type="EMBL" id="MBD2544191.1"/>
    </source>
</evidence>
<comment type="subcellular location">
    <subcellularLocation>
        <location evidence="1">Cell membrane</location>
        <topology evidence="1">Multi-pass membrane protein</topology>
    </subcellularLocation>
</comment>
<accession>A0ABR8EC38</accession>
<reference evidence="9 10" key="1">
    <citation type="journal article" date="2020" name="ISME J.">
        <title>Comparative genomics reveals insights into cyanobacterial evolution and habitat adaptation.</title>
        <authorList>
            <person name="Chen M.Y."/>
            <person name="Teng W.K."/>
            <person name="Zhao L."/>
            <person name="Hu C.X."/>
            <person name="Zhou Y.K."/>
            <person name="Han B.P."/>
            <person name="Song L.R."/>
            <person name="Shu W.S."/>
        </authorList>
    </citation>
    <scope>NUCLEOTIDE SEQUENCE [LARGE SCALE GENOMIC DNA]</scope>
    <source>
        <strain evidence="9 10">FACHB-1370</strain>
    </source>
</reference>
<feature type="region of interest" description="Disordered" evidence="7">
    <location>
        <begin position="1"/>
        <end position="21"/>
    </location>
</feature>
<evidence type="ECO:0000256" key="5">
    <source>
        <dbReference type="ARBA" id="ARBA00022989"/>
    </source>
</evidence>
<feature type="transmembrane region" description="Helical" evidence="8">
    <location>
        <begin position="130"/>
        <end position="151"/>
    </location>
</feature>
<dbReference type="Pfam" id="PF13440">
    <property type="entry name" value="Polysacc_synt_3"/>
    <property type="match status" value="1"/>
</dbReference>
<dbReference type="RefSeq" id="WP_190878120.1">
    <property type="nucleotide sequence ID" value="NZ_JACJSK010000011.1"/>
</dbReference>
<sequence length="463" mass="52322">MPETEPQNQPKQAETQQGRSLKKKAIRGAAWTLFGYGGSQSLRLVSNLILTRLLVPEVFGLMALVQTFQTGLTLFSDIGIRPSIIQNKRGDDPTFLNTAWTLQVIRGFWIWFGCTLVAWPVSRFYDDTRFLWLLPIVALTSIFQGFQSTALATLNRRMAIGKLTIFEFQNQIVSLTVMIVLAWFNRSIWAIVGGMLVSGFLKMLWSHRLVPEHSDRFAWDKKAIKDLISFGKWIFVSTAITFLASQSDKMMLGKLLPLEFLGIYTIAFTFADIPTQVMQRINGQIIFPFISKKADLPREILRAKILQKRWLIIVIGALILTFFVSFGDLIILILYNEKYKQAAWMLPILCLGIWPRVLLLTISPSLMAIGKPVYVAMANLLKFIYMLTLLPTVFYKIGVLGALIVIAFNDIPSYIVNNYGLWREGLSGLVQDIQATLLLIGLIAMVLTCRYSLGFGITLNGML</sequence>
<evidence type="ECO:0000313" key="10">
    <source>
        <dbReference type="Proteomes" id="UP000641954"/>
    </source>
</evidence>
<keyword evidence="6 8" id="KW-0472">Membrane</keyword>
<proteinExistence type="inferred from homology"/>
<keyword evidence="10" id="KW-1185">Reference proteome</keyword>
<evidence type="ECO:0000256" key="2">
    <source>
        <dbReference type="ARBA" id="ARBA00007430"/>
    </source>
</evidence>
<dbReference type="InterPro" id="IPR050833">
    <property type="entry name" value="Poly_Biosynth_Transport"/>
</dbReference>